<dbReference type="NCBIfam" id="TIGR01525">
    <property type="entry name" value="ATPase-IB_hvy"/>
    <property type="match status" value="1"/>
</dbReference>
<dbReference type="SFLD" id="SFLDG00002">
    <property type="entry name" value="C1.7:_P-type_atpase_like"/>
    <property type="match status" value="1"/>
</dbReference>
<keyword evidence="9" id="KW-0479">Metal-binding</keyword>
<dbReference type="SUPFAM" id="SSF55008">
    <property type="entry name" value="HMA, heavy metal-associated domain"/>
    <property type="match status" value="1"/>
</dbReference>
<dbReference type="InterPro" id="IPR023214">
    <property type="entry name" value="HAD_sf"/>
</dbReference>
<evidence type="ECO:0000256" key="9">
    <source>
        <dbReference type="RuleBase" id="RU362081"/>
    </source>
</evidence>
<dbReference type="SUPFAM" id="SSF81653">
    <property type="entry name" value="Calcium ATPase, transduction domain A"/>
    <property type="match status" value="1"/>
</dbReference>
<evidence type="ECO:0000256" key="1">
    <source>
        <dbReference type="ARBA" id="ARBA00004370"/>
    </source>
</evidence>
<comment type="catalytic activity">
    <reaction evidence="8">
        <text>Zn(2+)(in) + ATP + H2O = Zn(2+)(out) + ADP + phosphate + H(+)</text>
        <dbReference type="Rhea" id="RHEA:20621"/>
        <dbReference type="ChEBI" id="CHEBI:15377"/>
        <dbReference type="ChEBI" id="CHEBI:15378"/>
        <dbReference type="ChEBI" id="CHEBI:29105"/>
        <dbReference type="ChEBI" id="CHEBI:30616"/>
        <dbReference type="ChEBI" id="CHEBI:43474"/>
        <dbReference type="ChEBI" id="CHEBI:456216"/>
        <dbReference type="EC" id="7.2.2.12"/>
    </reaction>
</comment>
<dbReference type="Pfam" id="PF00702">
    <property type="entry name" value="Hydrolase"/>
    <property type="match status" value="1"/>
</dbReference>
<dbReference type="SUPFAM" id="SSF56784">
    <property type="entry name" value="HAD-like"/>
    <property type="match status" value="1"/>
</dbReference>
<comment type="subcellular location">
    <subcellularLocation>
        <location evidence="9">Cell membrane</location>
    </subcellularLocation>
    <subcellularLocation>
        <location evidence="1">Membrane</location>
    </subcellularLocation>
</comment>
<organism evidence="11 12">
    <name type="scientific">Thiorhodococcus fuscus</name>
    <dbReference type="NCBI Taxonomy" id="527200"/>
    <lineage>
        <taxon>Bacteria</taxon>
        <taxon>Pseudomonadati</taxon>
        <taxon>Pseudomonadota</taxon>
        <taxon>Gammaproteobacteria</taxon>
        <taxon>Chromatiales</taxon>
        <taxon>Chromatiaceae</taxon>
        <taxon>Thiorhodococcus</taxon>
    </lineage>
</organism>
<dbReference type="PANTHER" id="PTHR48085:SF5">
    <property type="entry name" value="CADMIUM_ZINC-TRANSPORTING ATPASE HMA4-RELATED"/>
    <property type="match status" value="1"/>
</dbReference>
<dbReference type="PROSITE" id="PS00154">
    <property type="entry name" value="ATPASE_E1_E2"/>
    <property type="match status" value="1"/>
</dbReference>
<dbReference type="SFLD" id="SFLDS00003">
    <property type="entry name" value="Haloacid_Dehalogenase"/>
    <property type="match status" value="1"/>
</dbReference>
<keyword evidence="4" id="KW-1278">Translocase</keyword>
<name>A0ABW4Y6K2_9GAMM</name>
<comment type="similarity">
    <text evidence="2 9">Belongs to the cation transport ATPase (P-type) (TC 3.A.3) family. Type IB subfamily.</text>
</comment>
<dbReference type="InterPro" id="IPR059000">
    <property type="entry name" value="ATPase_P-type_domA"/>
</dbReference>
<dbReference type="PANTHER" id="PTHR48085">
    <property type="entry name" value="CADMIUM/ZINC-TRANSPORTING ATPASE HMA2-RELATED"/>
    <property type="match status" value="1"/>
</dbReference>
<dbReference type="InterPro" id="IPR036412">
    <property type="entry name" value="HAD-like_sf"/>
</dbReference>
<dbReference type="PRINTS" id="PR00120">
    <property type="entry name" value="HATPASE"/>
</dbReference>
<evidence type="ECO:0000256" key="4">
    <source>
        <dbReference type="ARBA" id="ARBA00022967"/>
    </source>
</evidence>
<dbReference type="InterPro" id="IPR051014">
    <property type="entry name" value="Cation_Transport_ATPase_IB"/>
</dbReference>
<dbReference type="InterPro" id="IPR036163">
    <property type="entry name" value="HMA_dom_sf"/>
</dbReference>
<sequence>MPYRILHELPGRMRVRVQPTVCGGLTETLRSWLEMLDGVEEARVNVRACTLVIQFDPQQISRERVLDRLTAFRPRSTTEHDLTPEPDDPAITPLVRSVLTLVLLPLLPSSAQRVVTFLNIGAKLLKGADTLINQGVKIEVLDALAVGLSASRGKLYTANVTDFLLTLGEYFEVRTQQQSDRLLRRLLRPQPMAAWVERGDELIQVASDQVRTGEIIVVGVGETISVDGQVVAGVALVNQAAVTGEDVPVACEAPKRVVAGSVLIEGRLRIKAIRVGEDTTAARISRFIRSSLEQTSETQRLADVLADNRVYLTLGAAGAVYALTRDLTRVQSVFLVDYSCALKLGTPVAFKSGLYEAARRGILIKGGEAMERLAEIDTLVFDKTGTLTYSALEVTDVVVLDRSCDYSEEALLALVASVEEHASHPLSQAVVEAARERDLQHISHGEVDYLVAHGLSAEIQGGRIIVGSRHYIEEHEGIHFSAHASRLASLINDGKILLYIANERGPIGLIALRDTLRADAAAALSRLRTLGIDRLVMISGDRREKAESLGRALRLDDVHAEVRPEEKAELVKALQREGRRVGFVGDGINDGPALVAADIGIAMSGGADLARASADIVLTDDRLLALADAREIALGTLSVIRTNFNATVGINTAIMAGAMMGRLSPAASALLHNGTTLAVLVNALRGARIVGEREGEGDATPISKRTAISNTLA</sequence>
<evidence type="ECO:0000256" key="5">
    <source>
        <dbReference type="ARBA" id="ARBA00022989"/>
    </source>
</evidence>
<dbReference type="Gene3D" id="2.70.150.10">
    <property type="entry name" value="Calcium-transporting ATPase, cytoplasmic transduction domain A"/>
    <property type="match status" value="1"/>
</dbReference>
<evidence type="ECO:0000256" key="2">
    <source>
        <dbReference type="ARBA" id="ARBA00006024"/>
    </source>
</evidence>
<keyword evidence="9" id="KW-0547">Nucleotide-binding</keyword>
<dbReference type="SFLD" id="SFLDF00027">
    <property type="entry name" value="p-type_atpase"/>
    <property type="match status" value="1"/>
</dbReference>
<dbReference type="Proteomes" id="UP001597337">
    <property type="component" value="Unassembled WGS sequence"/>
</dbReference>
<keyword evidence="9" id="KW-0067">ATP-binding</keyword>
<keyword evidence="6" id="KW-0472">Membrane</keyword>
<dbReference type="InterPro" id="IPR018303">
    <property type="entry name" value="ATPase_P-typ_P_site"/>
</dbReference>
<dbReference type="Gene3D" id="3.40.50.1000">
    <property type="entry name" value="HAD superfamily/HAD-like"/>
    <property type="match status" value="1"/>
</dbReference>
<keyword evidence="9" id="KW-1003">Cell membrane</keyword>
<feature type="domain" description="P-type ATPase A" evidence="10">
    <location>
        <begin position="191"/>
        <end position="288"/>
    </location>
</feature>
<accession>A0ABW4Y6K2</accession>
<keyword evidence="3" id="KW-0812">Transmembrane</keyword>
<evidence type="ECO:0000256" key="7">
    <source>
        <dbReference type="ARBA" id="ARBA00039097"/>
    </source>
</evidence>
<keyword evidence="5" id="KW-1133">Transmembrane helix</keyword>
<comment type="caution">
    <text evidence="11">The sequence shown here is derived from an EMBL/GenBank/DDBJ whole genome shotgun (WGS) entry which is preliminary data.</text>
</comment>
<dbReference type="InterPro" id="IPR044492">
    <property type="entry name" value="P_typ_ATPase_HD_dom"/>
</dbReference>
<evidence type="ECO:0000256" key="8">
    <source>
        <dbReference type="ARBA" id="ARBA00047308"/>
    </source>
</evidence>
<keyword evidence="12" id="KW-1185">Reference proteome</keyword>
<evidence type="ECO:0000259" key="10">
    <source>
        <dbReference type="Pfam" id="PF00122"/>
    </source>
</evidence>
<evidence type="ECO:0000313" key="12">
    <source>
        <dbReference type="Proteomes" id="UP001597337"/>
    </source>
</evidence>
<dbReference type="PRINTS" id="PR00119">
    <property type="entry name" value="CATATPASE"/>
</dbReference>
<dbReference type="InterPro" id="IPR001757">
    <property type="entry name" value="P_typ_ATPase"/>
</dbReference>
<dbReference type="Gene3D" id="3.40.1110.10">
    <property type="entry name" value="Calcium-transporting ATPase, cytoplasmic domain N"/>
    <property type="match status" value="1"/>
</dbReference>
<reference evidence="12" key="1">
    <citation type="journal article" date="2019" name="Int. J. Syst. Evol. Microbiol.">
        <title>The Global Catalogue of Microorganisms (GCM) 10K type strain sequencing project: providing services to taxonomists for standard genome sequencing and annotation.</title>
        <authorList>
            <consortium name="The Broad Institute Genomics Platform"/>
            <consortium name="The Broad Institute Genome Sequencing Center for Infectious Disease"/>
            <person name="Wu L."/>
            <person name="Ma J."/>
        </authorList>
    </citation>
    <scope>NUCLEOTIDE SEQUENCE [LARGE SCALE GENOMIC DNA]</scope>
    <source>
        <strain evidence="12">KACC 12597</strain>
    </source>
</reference>
<dbReference type="NCBIfam" id="TIGR01494">
    <property type="entry name" value="ATPase_P-type"/>
    <property type="match status" value="1"/>
</dbReference>
<dbReference type="RefSeq" id="WP_386021780.1">
    <property type="nucleotide sequence ID" value="NZ_JBHUHX010000001.1"/>
</dbReference>
<proteinExistence type="inferred from homology"/>
<evidence type="ECO:0000313" key="11">
    <source>
        <dbReference type="EMBL" id="MFD2110368.1"/>
    </source>
</evidence>
<dbReference type="InterPro" id="IPR008250">
    <property type="entry name" value="ATPase_P-typ_transduc_dom_A_sf"/>
</dbReference>
<dbReference type="Pfam" id="PF00122">
    <property type="entry name" value="E1-E2_ATPase"/>
    <property type="match status" value="1"/>
</dbReference>
<dbReference type="PROSITE" id="PS01229">
    <property type="entry name" value="COF_2"/>
    <property type="match status" value="1"/>
</dbReference>
<dbReference type="EMBL" id="JBHUHX010000001">
    <property type="protein sequence ID" value="MFD2110368.1"/>
    <property type="molecule type" value="Genomic_DNA"/>
</dbReference>
<dbReference type="Gene3D" id="3.30.70.100">
    <property type="match status" value="1"/>
</dbReference>
<evidence type="ECO:0000256" key="3">
    <source>
        <dbReference type="ARBA" id="ARBA00022692"/>
    </source>
</evidence>
<dbReference type="InterPro" id="IPR023299">
    <property type="entry name" value="ATPase_P-typ_cyto_dom_N"/>
</dbReference>
<gene>
    <name evidence="11" type="ORF">ACFSJC_00760</name>
</gene>
<protein>
    <recommendedName>
        <fullName evidence="7">P-type Zn(2+) transporter</fullName>
        <ecNumber evidence="7">7.2.2.12</ecNumber>
    </recommendedName>
</protein>
<dbReference type="InterPro" id="IPR027256">
    <property type="entry name" value="P-typ_ATPase_IB"/>
</dbReference>
<dbReference type="EC" id="7.2.2.12" evidence="7"/>
<evidence type="ECO:0000256" key="6">
    <source>
        <dbReference type="ARBA" id="ARBA00023136"/>
    </source>
</evidence>